<dbReference type="GO" id="GO:0030691">
    <property type="term" value="C:Noc2p-Noc3p complex"/>
    <property type="evidence" value="ECO:0000318"/>
    <property type="project" value="GO_Central"/>
</dbReference>
<comment type="similarity">
    <text evidence="2">Belongs to the NOC2 family.</text>
</comment>
<feature type="compositionally biased region" description="Basic and acidic residues" evidence="4">
    <location>
        <begin position="745"/>
        <end position="757"/>
    </location>
</feature>
<keyword evidence="6" id="KW-1185">Reference proteome</keyword>
<protein>
    <submittedName>
        <fullName evidence="5">Noc2p family protein</fullName>
    </submittedName>
</protein>
<feature type="region of interest" description="Disordered" evidence="4">
    <location>
        <begin position="219"/>
        <end position="252"/>
    </location>
</feature>
<dbReference type="GO" id="GO:0005654">
    <property type="term" value="C:nucleoplasm"/>
    <property type="evidence" value="ECO:0000318"/>
    <property type="project" value="GO_Central"/>
</dbReference>
<evidence type="ECO:0000256" key="4">
    <source>
        <dbReference type="SAM" id="MobiDB-lite"/>
    </source>
</evidence>
<evidence type="ECO:0000256" key="1">
    <source>
        <dbReference type="ARBA" id="ARBA00004123"/>
    </source>
</evidence>
<dbReference type="GO" id="GO:0005730">
    <property type="term" value="C:nucleolus"/>
    <property type="evidence" value="ECO:0000318"/>
    <property type="project" value="GO_Central"/>
</dbReference>
<feature type="compositionally biased region" description="Acidic residues" evidence="4">
    <location>
        <begin position="219"/>
        <end position="231"/>
    </location>
</feature>
<dbReference type="Pfam" id="PF03715">
    <property type="entry name" value="Noc2"/>
    <property type="match status" value="1"/>
</dbReference>
<feature type="region of interest" description="Disordered" evidence="4">
    <location>
        <begin position="716"/>
        <end position="773"/>
    </location>
</feature>
<feature type="compositionally biased region" description="Acidic residues" evidence="4">
    <location>
        <begin position="731"/>
        <end position="742"/>
    </location>
</feature>
<organism evidence="5 6">
    <name type="scientific">Giardia intestinalis (strain ATCC 50803 / WB clone C6)</name>
    <name type="common">Giardia lamblia</name>
    <dbReference type="NCBI Taxonomy" id="184922"/>
    <lineage>
        <taxon>Eukaryota</taxon>
        <taxon>Metamonada</taxon>
        <taxon>Diplomonadida</taxon>
        <taxon>Hexamitidae</taxon>
        <taxon>Giardiinae</taxon>
        <taxon>Giardia</taxon>
    </lineage>
</organism>
<dbReference type="EMBL" id="AACB03000004">
    <property type="protein sequence ID" value="KAE8302329.1"/>
    <property type="molecule type" value="Genomic_DNA"/>
</dbReference>
<evidence type="ECO:0000313" key="6">
    <source>
        <dbReference type="Proteomes" id="UP000001548"/>
    </source>
</evidence>
<evidence type="ECO:0000256" key="3">
    <source>
        <dbReference type="ARBA" id="ARBA00023242"/>
    </source>
</evidence>
<dbReference type="PANTHER" id="PTHR12687">
    <property type="entry name" value="NUCLEOLAR COMPLEX 2 AND RAD4-RELATED"/>
    <property type="match status" value="1"/>
</dbReference>
<comment type="caution">
    <text evidence="5">The sequence shown here is derived from an EMBL/GenBank/DDBJ whole genome shotgun (WGS) entry which is preliminary data.</text>
</comment>
<accession>A8B951</accession>
<comment type="subcellular location">
    <subcellularLocation>
        <location evidence="1">Nucleus</location>
    </subcellularLocation>
</comment>
<name>A8B951_GIAIC</name>
<dbReference type="KEGG" id="gla:GL50803_0010675"/>
<dbReference type="Proteomes" id="UP000001548">
    <property type="component" value="Unassembled WGS sequence"/>
</dbReference>
<dbReference type="OMA" id="YMEICMI"/>
<dbReference type="AlphaFoldDB" id="A8B951"/>
<feature type="compositionally biased region" description="Basic residues" evidence="4">
    <location>
        <begin position="243"/>
        <end position="252"/>
    </location>
</feature>
<dbReference type="HOGENOM" id="CLU_355825_0_0_1"/>
<feature type="compositionally biased region" description="Low complexity" evidence="4">
    <location>
        <begin position="762"/>
        <end position="773"/>
    </location>
</feature>
<keyword evidence="3" id="KW-0539">Nucleus</keyword>
<dbReference type="GO" id="GO:0030690">
    <property type="term" value="C:Noc1p-Noc2p complex"/>
    <property type="evidence" value="ECO:0000318"/>
    <property type="project" value="GO_Central"/>
</dbReference>
<feature type="region of interest" description="Disordered" evidence="4">
    <location>
        <begin position="356"/>
        <end position="377"/>
    </location>
</feature>
<dbReference type="GO" id="GO:0042273">
    <property type="term" value="P:ribosomal large subunit biogenesis"/>
    <property type="evidence" value="ECO:0000318"/>
    <property type="project" value="GO_Central"/>
</dbReference>
<dbReference type="RefSeq" id="XP_001708768.1">
    <property type="nucleotide sequence ID" value="XM_001708716.1"/>
</dbReference>
<dbReference type="PANTHER" id="PTHR12687:SF4">
    <property type="entry name" value="NUCLEOLAR COMPLEX PROTEIN 2 HOMOLOG"/>
    <property type="match status" value="1"/>
</dbReference>
<reference evidence="5 6" key="1">
    <citation type="journal article" date="2007" name="Science">
        <title>Genomic minimalism in the early diverging intestinal parasite Giardia lamblia.</title>
        <authorList>
            <person name="Morrison H.G."/>
            <person name="McArthur A.G."/>
            <person name="Gillin F.D."/>
            <person name="Aley S.B."/>
            <person name="Adam R.D."/>
            <person name="Olsen G.J."/>
            <person name="Best A.A."/>
            <person name="Cande W.Z."/>
            <person name="Chen F."/>
            <person name="Cipriano M.J."/>
            <person name="Davids B.J."/>
            <person name="Dawson S.C."/>
            <person name="Elmendorf H.G."/>
            <person name="Hehl A.B."/>
            <person name="Holder M.E."/>
            <person name="Huse S.M."/>
            <person name="Kim U.U."/>
            <person name="Lasek-Nesselquist E."/>
            <person name="Manning G."/>
            <person name="Nigam A."/>
            <person name="Nixon J.E."/>
            <person name="Palm D."/>
            <person name="Passamaneck N.E."/>
            <person name="Prabhu A."/>
            <person name="Reich C.I."/>
            <person name="Reiner D.S."/>
            <person name="Samuelson J."/>
            <person name="Svard S.G."/>
            <person name="Sogin M.L."/>
        </authorList>
    </citation>
    <scope>NUCLEOTIDE SEQUENCE [LARGE SCALE GENOMIC DNA]</scope>
    <source>
        <strain evidence="5 6">WB C6</strain>
    </source>
</reference>
<dbReference type="InterPro" id="IPR005343">
    <property type="entry name" value="Noc2"/>
</dbReference>
<sequence length="789" mass="87945">MSSDESYTPEVSSLEHSEENSGLKVVLTADIATAVIKEAKDAIEAGEVSEDLLTRIVQYYLAVTGSDPDTTAYSIVEDSAYALFALHAIQFLPTMLSSTGPFATNHSNVNKVSTTTVRIGHMRTVYSSTVRLLTRYESASAQEQYVLPYLIILITRLLPTAMELCEPQDRETFLQVLYQNAEIALSSTVCLLDIVHAVYNGYNFTGPLEDLYAALSAEEETGNPCDSDSEDQAQPASLTSPAPKKKQKDGKKRKYPLLSLSITHLLTELVTITTEYEEECQRLVRSLWSKYLSQHGRPRLTQIKALGIQRQLIVHVYTKAPRKILTEMLLGFSKQIISHIRCCFVGKGQLLFTRSSTKSGKGKKRTIFDDPTRKKGGKNAIKEDAVQRYRDLCSWVFVASVELSLMVIKACNLANLVHPYIEICFYYNEVVPSSLRFFPCRVKILTAMTRLAEGPDGKKPLYIPLLHSVMEMIIEAVKPASSNSNAGGGTSSYADSIGKWRSRILAENAEGTLSGSLLSLNALLLCPKELASTLIYRKTVFYESLNLFCTNILPYLYHPSFPELMYKPTHYLKHLVLSMKEKESLLGHDYKIHYTSVIKPTYMEICMILDGLRRAINRHIALMVAVRLDLRLHTKNLIDGDISAAMNAIRKRVIDDGFTVQGADEEAGSEDENNMYNQGVTQHKVTPTLAQLLEKYTAIKGERTVLQKEELGDSKRYKVLDPSDESSNSYDSDEEYSNEDSNEGSNKDAPDFAAMEKEDSELSSGSSSGIDLAADFNEDIINDLVLPSS</sequence>
<proteinExistence type="inferred from homology"/>
<evidence type="ECO:0000256" key="2">
    <source>
        <dbReference type="ARBA" id="ARBA00005907"/>
    </source>
</evidence>
<dbReference type="STRING" id="184922.A8B951"/>
<evidence type="ECO:0000313" key="5">
    <source>
        <dbReference type="EMBL" id="KAE8302329.1"/>
    </source>
</evidence>
<gene>
    <name evidence="5" type="ORF">GL50803_0010675</name>
</gene>
<dbReference type="VEuPathDB" id="GiardiaDB:GL50803_10675"/>
<dbReference type="GeneID" id="5701684"/>